<evidence type="ECO:0000256" key="4">
    <source>
        <dbReference type="ARBA" id="ARBA00022759"/>
    </source>
</evidence>
<dbReference type="GO" id="GO:0016787">
    <property type="term" value="F:hydrolase activity"/>
    <property type="evidence" value="ECO:0007669"/>
    <property type="project" value="UniProtKB-KW"/>
</dbReference>
<proteinExistence type="inferred from homology"/>
<dbReference type="CDD" id="cd00077">
    <property type="entry name" value="HDc"/>
    <property type="match status" value="1"/>
</dbReference>
<comment type="similarity">
    <text evidence="9">Belongs to the RNase Y family.</text>
</comment>
<evidence type="ECO:0000256" key="2">
    <source>
        <dbReference type="ARBA" id="ARBA00022692"/>
    </source>
</evidence>
<dbReference type="Pfam" id="PF12072">
    <property type="entry name" value="RNase_Y_N"/>
    <property type="match status" value="1"/>
</dbReference>
<dbReference type="GO" id="GO:0005886">
    <property type="term" value="C:plasma membrane"/>
    <property type="evidence" value="ECO:0007669"/>
    <property type="project" value="UniProtKB-SubCell"/>
</dbReference>
<sequence>MGEPIYIIIAGLVGLGVGALLVGLFMKGNNKKIEEDAKEKAKIILREAEMNAESVKKDRILEAKEKYLRLKSEFEEEVNKKKSIIITNENKLKQKEQSLNKELEQIKRKEAELDSKKENLNAQLHAVQVKKDELDRVTNQRIADLEKIANLTREEAKDQLIEMLKDEANTKASSHIKDILDQAKLSATKQAKKIVLDTIQRTATEHAIENCVSVFNIESDDIKGKIIGREGRNIRALEAATGVEIVVDDTPEAIIISGFDPVRREIARLSLHRLVQDGRIHPARIEEVVAKTEKNIDEEIVEIGERTCIELGIHGLHPELIRMVGRMRFRSSYGQNLLQHSKEVAKLCATMAAEMGLNAKMAKRAGLLHDIGKVYPEEAELPHAILGMELAKKYKEHPEVCNAIGAHHDEIEMTSMISPIVQASDAISGSRPGARREIMDSYIKRLKDLEDLALSFDGVNKCFAMQAGRELRVIVDADNVSDQTAGQLSFDISQKIEKEMQYPGQIKITVIREMRSVSYAK</sequence>
<dbReference type="Pfam" id="PF00013">
    <property type="entry name" value="KH_1"/>
    <property type="match status" value="1"/>
</dbReference>
<keyword evidence="14" id="KW-1185">Reference proteome</keyword>
<evidence type="ECO:0000256" key="1">
    <source>
        <dbReference type="ARBA" id="ARBA00022475"/>
    </source>
</evidence>
<evidence type="ECO:0000259" key="12">
    <source>
        <dbReference type="PROSITE" id="PS51831"/>
    </source>
</evidence>
<dbReference type="InterPro" id="IPR017705">
    <property type="entry name" value="Ribonuclease_Y"/>
</dbReference>
<dbReference type="SUPFAM" id="SSF54791">
    <property type="entry name" value="Eukaryotic type KH-domain (KH-domain type I)"/>
    <property type="match status" value="1"/>
</dbReference>
<keyword evidence="3 9" id="KW-0540">Nuclease</keyword>
<dbReference type="RefSeq" id="WP_089242177.1">
    <property type="nucleotide sequence ID" value="NZ_FZOK01000015.1"/>
</dbReference>
<dbReference type="InterPro" id="IPR036612">
    <property type="entry name" value="KH_dom_type_1_sf"/>
</dbReference>
<dbReference type="GO" id="GO:0003723">
    <property type="term" value="F:RNA binding"/>
    <property type="evidence" value="ECO:0007669"/>
    <property type="project" value="UniProtKB-UniRule"/>
</dbReference>
<evidence type="ECO:0000256" key="11">
    <source>
        <dbReference type="SAM" id="Coils"/>
    </source>
</evidence>
<gene>
    <name evidence="9" type="primary">rny</name>
    <name evidence="13" type="ORF">SAMN06295967_11537</name>
</gene>
<dbReference type="SUPFAM" id="SSF109604">
    <property type="entry name" value="HD-domain/PDEase-like"/>
    <property type="match status" value="1"/>
</dbReference>
<dbReference type="FunFam" id="1.10.3210.10:FF:000013">
    <property type="entry name" value="Ribonuclease Y"/>
    <property type="match status" value="1"/>
</dbReference>
<dbReference type="InterPro" id="IPR004087">
    <property type="entry name" value="KH_dom"/>
</dbReference>
<dbReference type="InterPro" id="IPR006675">
    <property type="entry name" value="HDIG_dom"/>
</dbReference>
<dbReference type="InterPro" id="IPR003607">
    <property type="entry name" value="HD/PDEase_dom"/>
</dbReference>
<keyword evidence="11" id="KW-0175">Coiled coil</keyword>
<dbReference type="NCBIfam" id="TIGR00277">
    <property type="entry name" value="HDIG"/>
    <property type="match status" value="1"/>
</dbReference>
<keyword evidence="4 9" id="KW-0255">Endonuclease</keyword>
<dbReference type="EMBL" id="FZOK01000015">
    <property type="protein sequence ID" value="SNS65363.1"/>
    <property type="molecule type" value="Genomic_DNA"/>
</dbReference>
<dbReference type="Pfam" id="PF01966">
    <property type="entry name" value="HD"/>
    <property type="match status" value="1"/>
</dbReference>
<dbReference type="AlphaFoldDB" id="A0A239GA95"/>
<dbReference type="HAMAP" id="MF_00335">
    <property type="entry name" value="RNase_Y"/>
    <property type="match status" value="1"/>
</dbReference>
<dbReference type="InterPro" id="IPR004088">
    <property type="entry name" value="KH_dom_type_1"/>
</dbReference>
<dbReference type="Gene3D" id="3.30.1370.10">
    <property type="entry name" value="K Homology domain, type 1"/>
    <property type="match status" value="1"/>
</dbReference>
<dbReference type="InterPro" id="IPR006674">
    <property type="entry name" value="HD_domain"/>
</dbReference>
<evidence type="ECO:0000256" key="5">
    <source>
        <dbReference type="ARBA" id="ARBA00022801"/>
    </source>
</evidence>
<name>A0A239GA95_9BACT</name>
<feature type="domain" description="HD" evidence="12">
    <location>
        <begin position="337"/>
        <end position="430"/>
    </location>
</feature>
<organism evidence="13 14">
    <name type="scientific">Belliella buryatensis</name>
    <dbReference type="NCBI Taxonomy" id="1500549"/>
    <lineage>
        <taxon>Bacteria</taxon>
        <taxon>Pseudomonadati</taxon>
        <taxon>Bacteroidota</taxon>
        <taxon>Cytophagia</taxon>
        <taxon>Cytophagales</taxon>
        <taxon>Cyclobacteriaceae</taxon>
        <taxon>Belliella</taxon>
    </lineage>
</organism>
<dbReference type="Proteomes" id="UP000198480">
    <property type="component" value="Unassembled WGS sequence"/>
</dbReference>
<keyword evidence="7 9" id="KW-1133">Transmembrane helix</keyword>
<evidence type="ECO:0000256" key="10">
    <source>
        <dbReference type="NCBIfam" id="TIGR03319"/>
    </source>
</evidence>
<accession>A0A239GA95</accession>
<keyword evidence="6 9" id="KW-0694">RNA-binding</keyword>
<dbReference type="GO" id="GO:0006402">
    <property type="term" value="P:mRNA catabolic process"/>
    <property type="evidence" value="ECO:0007669"/>
    <property type="project" value="UniProtKB-UniRule"/>
</dbReference>
<keyword evidence="2 9" id="KW-0812">Transmembrane</keyword>
<evidence type="ECO:0000256" key="3">
    <source>
        <dbReference type="ARBA" id="ARBA00022722"/>
    </source>
</evidence>
<dbReference type="InterPro" id="IPR022711">
    <property type="entry name" value="RNase_Y_N"/>
</dbReference>
<dbReference type="GO" id="GO:0004521">
    <property type="term" value="F:RNA endonuclease activity"/>
    <property type="evidence" value="ECO:0007669"/>
    <property type="project" value="UniProtKB-UniRule"/>
</dbReference>
<evidence type="ECO:0000256" key="9">
    <source>
        <dbReference type="HAMAP-Rule" id="MF_00335"/>
    </source>
</evidence>
<dbReference type="PROSITE" id="PS51831">
    <property type="entry name" value="HD"/>
    <property type="match status" value="1"/>
</dbReference>
<dbReference type="PANTHER" id="PTHR12826:SF15">
    <property type="entry name" value="RIBONUCLEASE Y"/>
    <property type="match status" value="1"/>
</dbReference>
<dbReference type="EC" id="3.1.-.-" evidence="9 10"/>
<reference evidence="14" key="1">
    <citation type="submission" date="2017-06" db="EMBL/GenBank/DDBJ databases">
        <authorList>
            <person name="Varghese N."/>
            <person name="Submissions S."/>
        </authorList>
    </citation>
    <scope>NUCLEOTIDE SEQUENCE [LARGE SCALE GENOMIC DNA]</scope>
    <source>
        <strain evidence="14">5C</strain>
    </source>
</reference>
<comment type="function">
    <text evidence="9">Endoribonuclease that initiates mRNA decay.</text>
</comment>
<keyword evidence="5 9" id="KW-0378">Hydrolase</keyword>
<evidence type="ECO:0000313" key="13">
    <source>
        <dbReference type="EMBL" id="SNS65363.1"/>
    </source>
</evidence>
<dbReference type="NCBIfam" id="TIGR03319">
    <property type="entry name" value="RNase_Y"/>
    <property type="match status" value="1"/>
</dbReference>
<dbReference type="SMART" id="SM00471">
    <property type="entry name" value="HDc"/>
    <property type="match status" value="1"/>
</dbReference>
<dbReference type="CDD" id="cd22431">
    <property type="entry name" value="KH-I_RNaseY"/>
    <property type="match status" value="1"/>
</dbReference>
<evidence type="ECO:0000313" key="14">
    <source>
        <dbReference type="Proteomes" id="UP000198480"/>
    </source>
</evidence>
<evidence type="ECO:0000256" key="8">
    <source>
        <dbReference type="ARBA" id="ARBA00023136"/>
    </source>
</evidence>
<protein>
    <recommendedName>
        <fullName evidence="9 10">Ribonuclease Y</fullName>
        <shortName evidence="9">RNase Y</shortName>
        <ecNumber evidence="9 10">3.1.-.-</ecNumber>
    </recommendedName>
</protein>
<keyword evidence="1 9" id="KW-1003">Cell membrane</keyword>
<comment type="subcellular location">
    <subcellularLocation>
        <location evidence="9">Cell membrane</location>
        <topology evidence="9">Single-pass membrane protein</topology>
    </subcellularLocation>
</comment>
<dbReference type="SMART" id="SM00322">
    <property type="entry name" value="KH"/>
    <property type="match status" value="1"/>
</dbReference>
<evidence type="ECO:0000256" key="6">
    <source>
        <dbReference type="ARBA" id="ARBA00022884"/>
    </source>
</evidence>
<dbReference type="PROSITE" id="PS50084">
    <property type="entry name" value="KH_TYPE_1"/>
    <property type="match status" value="1"/>
</dbReference>
<feature type="coiled-coil region" evidence="11">
    <location>
        <begin position="31"/>
        <end position="137"/>
    </location>
</feature>
<dbReference type="OrthoDB" id="9803205at2"/>
<evidence type="ECO:0000256" key="7">
    <source>
        <dbReference type="ARBA" id="ARBA00022989"/>
    </source>
</evidence>
<dbReference type="PANTHER" id="PTHR12826">
    <property type="entry name" value="RIBONUCLEASE Y"/>
    <property type="match status" value="1"/>
</dbReference>
<feature type="transmembrane region" description="Helical" evidence="9">
    <location>
        <begin position="6"/>
        <end position="26"/>
    </location>
</feature>
<dbReference type="Gene3D" id="1.10.3210.10">
    <property type="entry name" value="Hypothetical protein af1432"/>
    <property type="match status" value="1"/>
</dbReference>
<keyword evidence="8 9" id="KW-0472">Membrane</keyword>